<proteinExistence type="predicted"/>
<evidence type="ECO:0000313" key="3">
    <source>
        <dbReference type="Proteomes" id="UP000546324"/>
    </source>
</evidence>
<evidence type="ECO:0000313" key="2">
    <source>
        <dbReference type="EMBL" id="MBB6399247.1"/>
    </source>
</evidence>
<protein>
    <submittedName>
        <fullName evidence="2">Uncharacterized protein</fullName>
    </submittedName>
</protein>
<feature type="transmembrane region" description="Helical" evidence="1">
    <location>
        <begin position="12"/>
        <end position="32"/>
    </location>
</feature>
<evidence type="ECO:0000256" key="1">
    <source>
        <dbReference type="SAM" id="Phobius"/>
    </source>
</evidence>
<dbReference type="RefSeq" id="WP_185031017.1">
    <property type="nucleotide sequence ID" value="NZ_JACHMQ010000001.1"/>
</dbReference>
<accession>A0A7X0G5U3</accession>
<feature type="transmembrane region" description="Helical" evidence="1">
    <location>
        <begin position="106"/>
        <end position="128"/>
    </location>
</feature>
<name>A0A7X0G5U3_9ACTN</name>
<sequence length="132" mass="13916">MTSETPEGKSSGCSLLLITAFLVAVVSIYGLLAADEMRVFMKGESTTARVEECTGGRKPNCTGTWVLSDGTTVSGTVVGPGRDAVGRSIEVRALDGTATTSGAGDVWFKVIAISTTMILLVGLFVLAWRRRR</sequence>
<reference evidence="2 3" key="1">
    <citation type="submission" date="2020-08" db="EMBL/GenBank/DDBJ databases">
        <title>Sequencing the genomes of 1000 actinobacteria strains.</title>
        <authorList>
            <person name="Klenk H.-P."/>
        </authorList>
    </citation>
    <scope>NUCLEOTIDE SEQUENCE [LARGE SCALE GENOMIC DNA]</scope>
    <source>
        <strain evidence="2 3">DSM 43675</strain>
    </source>
</reference>
<dbReference type="Proteomes" id="UP000546324">
    <property type="component" value="Unassembled WGS sequence"/>
</dbReference>
<keyword evidence="1" id="KW-0812">Transmembrane</keyword>
<keyword evidence="1" id="KW-0472">Membrane</keyword>
<dbReference type="AlphaFoldDB" id="A0A7X0G5U3"/>
<keyword evidence="3" id="KW-1185">Reference proteome</keyword>
<gene>
    <name evidence="2" type="ORF">BKA00_006161</name>
</gene>
<comment type="caution">
    <text evidence="2">The sequence shown here is derived from an EMBL/GenBank/DDBJ whole genome shotgun (WGS) entry which is preliminary data.</text>
</comment>
<organism evidence="2 3">
    <name type="scientific">Actinomadura coerulea</name>
    <dbReference type="NCBI Taxonomy" id="46159"/>
    <lineage>
        <taxon>Bacteria</taxon>
        <taxon>Bacillati</taxon>
        <taxon>Actinomycetota</taxon>
        <taxon>Actinomycetes</taxon>
        <taxon>Streptosporangiales</taxon>
        <taxon>Thermomonosporaceae</taxon>
        <taxon>Actinomadura</taxon>
    </lineage>
</organism>
<dbReference type="EMBL" id="JACHMQ010000001">
    <property type="protein sequence ID" value="MBB6399247.1"/>
    <property type="molecule type" value="Genomic_DNA"/>
</dbReference>
<keyword evidence="1" id="KW-1133">Transmembrane helix</keyword>